<feature type="domain" description="YCII-related" evidence="2">
    <location>
        <begin position="1"/>
        <end position="86"/>
    </location>
</feature>
<dbReference type="EMBL" id="CP101717">
    <property type="protein sequence ID" value="WLD57635.1"/>
    <property type="molecule type" value="Genomic_DNA"/>
</dbReference>
<evidence type="ECO:0000259" key="2">
    <source>
        <dbReference type="Pfam" id="PF03795"/>
    </source>
</evidence>
<dbReference type="Pfam" id="PF03795">
    <property type="entry name" value="YCII"/>
    <property type="match status" value="1"/>
</dbReference>
<sequence>MHYILFYDYSADYLERRSEFRDEHLAMAWAAQGAGQIVLAGALAEPADGAVLIFDVESPDVIERFAEADPYVRNGLVTGYRIRPWTTVVGDLAGTPIKPG</sequence>
<dbReference type="NCBIfam" id="NF009508">
    <property type="entry name" value="PRK12866.1"/>
    <property type="match status" value="1"/>
</dbReference>
<dbReference type="PANTHER" id="PTHR33606:SF3">
    <property type="entry name" value="PROTEIN YCII"/>
    <property type="match status" value="1"/>
</dbReference>
<reference evidence="3" key="1">
    <citation type="submission" date="2022-07" db="EMBL/GenBank/DDBJ databases">
        <title>Complete genome sequence of Salinispirillum sp. LH10-3-1 capable of multiple carbohydrate inversion isolated from a soda lake.</title>
        <authorList>
            <person name="Liu J."/>
            <person name="Zhai Y."/>
            <person name="Zhang H."/>
            <person name="Yang H."/>
            <person name="Qu J."/>
            <person name="Li J."/>
        </authorList>
    </citation>
    <scope>NUCLEOTIDE SEQUENCE</scope>
    <source>
        <strain evidence="3">LH 10-3-1</strain>
    </source>
</reference>
<dbReference type="AlphaFoldDB" id="A0AB38YE41"/>
<dbReference type="RefSeq" id="WP_304994920.1">
    <property type="nucleotide sequence ID" value="NZ_CP101717.1"/>
</dbReference>
<protein>
    <submittedName>
        <fullName evidence="3">YciI-like protein</fullName>
    </submittedName>
</protein>
<evidence type="ECO:0000313" key="3">
    <source>
        <dbReference type="EMBL" id="WLD57635.1"/>
    </source>
</evidence>
<gene>
    <name evidence="3" type="ORF">NFC81_13075</name>
</gene>
<dbReference type="InterPro" id="IPR051807">
    <property type="entry name" value="Sec-metab_biosynth-assoc"/>
</dbReference>
<dbReference type="Gene3D" id="3.30.70.1060">
    <property type="entry name" value="Dimeric alpha+beta barrel"/>
    <property type="match status" value="1"/>
</dbReference>
<evidence type="ECO:0000256" key="1">
    <source>
        <dbReference type="ARBA" id="ARBA00007689"/>
    </source>
</evidence>
<name>A0AB38YE41_9GAMM</name>
<dbReference type="SUPFAM" id="SSF54909">
    <property type="entry name" value="Dimeric alpha+beta barrel"/>
    <property type="match status" value="1"/>
</dbReference>
<accession>A0AB38YE41</accession>
<organism evidence="3">
    <name type="scientific">Salinispirillum sp. LH 10-3-1</name>
    <dbReference type="NCBI Taxonomy" id="2952525"/>
    <lineage>
        <taxon>Bacteria</taxon>
        <taxon>Pseudomonadati</taxon>
        <taxon>Pseudomonadota</taxon>
        <taxon>Gammaproteobacteria</taxon>
        <taxon>Oceanospirillales</taxon>
        <taxon>Saccharospirillaceae</taxon>
        <taxon>Salinispirillum</taxon>
    </lineage>
</organism>
<dbReference type="InterPro" id="IPR011008">
    <property type="entry name" value="Dimeric_a/b-barrel"/>
</dbReference>
<proteinExistence type="inferred from homology"/>
<dbReference type="PANTHER" id="PTHR33606">
    <property type="entry name" value="PROTEIN YCII"/>
    <property type="match status" value="1"/>
</dbReference>
<dbReference type="InterPro" id="IPR005545">
    <property type="entry name" value="YCII"/>
</dbReference>
<comment type="similarity">
    <text evidence="1">Belongs to the YciI family.</text>
</comment>